<evidence type="ECO:0000256" key="5">
    <source>
        <dbReference type="ARBA" id="ARBA00022801"/>
    </source>
</evidence>
<dbReference type="GO" id="GO:0005829">
    <property type="term" value="C:cytosol"/>
    <property type="evidence" value="ECO:0007669"/>
    <property type="project" value="TreeGrafter"/>
</dbReference>
<proteinExistence type="inferred from homology"/>
<evidence type="ECO:0000313" key="9">
    <source>
        <dbReference type="EMBL" id="KAG5471847.1"/>
    </source>
</evidence>
<keyword evidence="6" id="KW-0460">Magnesium</keyword>
<dbReference type="GeneID" id="92359346"/>
<dbReference type="InterPro" id="IPR050241">
    <property type="entry name" value="NAD-cap_RNA_hydrolase_NudC"/>
</dbReference>
<keyword evidence="4" id="KW-0479">Metal-binding</keyword>
<evidence type="ECO:0000256" key="3">
    <source>
        <dbReference type="ARBA" id="ARBA00009595"/>
    </source>
</evidence>
<reference evidence="9 10" key="1">
    <citation type="submission" date="2021-02" db="EMBL/GenBank/DDBJ databases">
        <title>Leishmania (Mundinia) orientalis Genome sequencing and assembly.</title>
        <authorList>
            <person name="Almutairi H."/>
            <person name="Gatherer D."/>
        </authorList>
    </citation>
    <scope>NUCLEOTIDE SEQUENCE [LARGE SCALE GENOMIC DNA]</scope>
    <source>
        <strain evidence="9">LSCM4</strain>
    </source>
</reference>
<dbReference type="Proteomes" id="UP000674143">
    <property type="component" value="Chromosome 31"/>
</dbReference>
<evidence type="ECO:0000256" key="4">
    <source>
        <dbReference type="ARBA" id="ARBA00022723"/>
    </source>
</evidence>
<sequence length="325" mass="36663">MSRLVEFTFSGGQLRRLEKERMVPGFQAQRLQPSRKPRVVIVKEANVGFVPRAQRQPNTAWWHHSLCDGLLTVKDAGELLYVGEDPKTGENIFSSTADNLSGPRLSQLVWAPSMDGSTFDVCRPEQAAYGLAVSLVRWHACNRFCANCGSATDPTRDVGFSRLCPKCKRQHFPQIMPAVLVAVMDGRGNVILSQRRKKSKLLTLLSGFVLHGESAEETVRREVEEETGARVSEVRYIGSQPWPYPYLMMMCYYAVADASPNLVVEASELEKVMWVSKQEVRRALERRHSNIELHGPGTTPYAMLKRWVDGVVDDHGRFSERQSKL</sequence>
<organism evidence="9 10">
    <name type="scientific">Leishmania orientalis</name>
    <dbReference type="NCBI Taxonomy" id="2249476"/>
    <lineage>
        <taxon>Eukaryota</taxon>
        <taxon>Discoba</taxon>
        <taxon>Euglenozoa</taxon>
        <taxon>Kinetoplastea</taxon>
        <taxon>Metakinetoplastina</taxon>
        <taxon>Trypanosomatida</taxon>
        <taxon>Trypanosomatidae</taxon>
        <taxon>Leishmaniinae</taxon>
        <taxon>Leishmania</taxon>
    </lineage>
</organism>
<dbReference type="FunFam" id="3.90.79.10:FF:000074">
    <property type="entry name" value="Mutt/nudix family protein-like protein"/>
    <property type="match status" value="1"/>
</dbReference>
<name>A0A836KGG2_9TRYP</name>
<keyword evidence="10" id="KW-1185">Reference proteome</keyword>
<evidence type="ECO:0000256" key="2">
    <source>
        <dbReference type="ARBA" id="ARBA00001947"/>
    </source>
</evidence>
<evidence type="ECO:0000256" key="1">
    <source>
        <dbReference type="ARBA" id="ARBA00001946"/>
    </source>
</evidence>
<dbReference type="GO" id="GO:0006742">
    <property type="term" value="P:NADP+ catabolic process"/>
    <property type="evidence" value="ECO:0007669"/>
    <property type="project" value="TreeGrafter"/>
</dbReference>
<accession>A0A836KGG2</accession>
<dbReference type="PANTHER" id="PTHR42904:SF6">
    <property type="entry name" value="NAD-CAPPED RNA HYDROLASE NUDT12"/>
    <property type="match status" value="1"/>
</dbReference>
<comment type="cofactor">
    <cofactor evidence="1">
        <name>Mg(2+)</name>
        <dbReference type="ChEBI" id="CHEBI:18420"/>
    </cofactor>
</comment>
<evidence type="ECO:0000256" key="7">
    <source>
        <dbReference type="ARBA" id="ARBA00023679"/>
    </source>
</evidence>
<comment type="cofactor">
    <cofactor evidence="2">
        <name>Zn(2+)</name>
        <dbReference type="ChEBI" id="CHEBI:29105"/>
    </cofactor>
</comment>
<comment type="similarity">
    <text evidence="3">Belongs to the Nudix hydrolase family. NudC subfamily.</text>
</comment>
<dbReference type="KEGG" id="loi:92359346"/>
<feature type="domain" description="Nudix hydrolase" evidence="8">
    <location>
        <begin position="174"/>
        <end position="300"/>
    </location>
</feature>
<dbReference type="PROSITE" id="PS00893">
    <property type="entry name" value="NUDIX_BOX"/>
    <property type="match status" value="1"/>
</dbReference>
<keyword evidence="5" id="KW-0378">Hydrolase</keyword>
<dbReference type="Pfam" id="PF00293">
    <property type="entry name" value="NUDIX"/>
    <property type="match status" value="1"/>
</dbReference>
<dbReference type="GO" id="GO:0046872">
    <property type="term" value="F:metal ion binding"/>
    <property type="evidence" value="ECO:0007669"/>
    <property type="project" value="UniProtKB-KW"/>
</dbReference>
<dbReference type="GO" id="GO:0005777">
    <property type="term" value="C:peroxisome"/>
    <property type="evidence" value="ECO:0007669"/>
    <property type="project" value="TreeGrafter"/>
</dbReference>
<gene>
    <name evidence="9" type="ORF">LSCM4_03405</name>
</gene>
<dbReference type="InterPro" id="IPR015797">
    <property type="entry name" value="NUDIX_hydrolase-like_dom_sf"/>
</dbReference>
<dbReference type="InterPro" id="IPR000086">
    <property type="entry name" value="NUDIX_hydrolase_dom"/>
</dbReference>
<dbReference type="SUPFAM" id="SSF55811">
    <property type="entry name" value="Nudix"/>
    <property type="match status" value="1"/>
</dbReference>
<protein>
    <recommendedName>
        <fullName evidence="8">Nudix hydrolase domain-containing protein</fullName>
    </recommendedName>
</protein>
<dbReference type="Gene3D" id="3.90.79.20">
    <property type="match status" value="1"/>
</dbReference>
<comment type="catalytic activity">
    <reaction evidence="7">
        <text>a 5'-end NAD(+)-phospho-ribonucleoside in mRNA + H2O = a 5'-end phospho-adenosine-phospho-ribonucleoside in mRNA + beta-nicotinamide D-ribonucleotide + 2 H(+)</text>
        <dbReference type="Rhea" id="RHEA:60876"/>
        <dbReference type="Rhea" id="RHEA-COMP:15698"/>
        <dbReference type="Rhea" id="RHEA-COMP:15719"/>
        <dbReference type="ChEBI" id="CHEBI:14649"/>
        <dbReference type="ChEBI" id="CHEBI:15377"/>
        <dbReference type="ChEBI" id="CHEBI:15378"/>
        <dbReference type="ChEBI" id="CHEBI:144029"/>
        <dbReference type="ChEBI" id="CHEBI:144051"/>
    </reaction>
    <physiologicalReaction direction="left-to-right" evidence="7">
        <dbReference type="Rhea" id="RHEA:60877"/>
    </physiologicalReaction>
</comment>
<comment type="caution">
    <text evidence="9">The sequence shown here is derived from an EMBL/GenBank/DDBJ whole genome shotgun (WGS) entry which is preliminary data.</text>
</comment>
<dbReference type="RefSeq" id="XP_067060964.1">
    <property type="nucleotide sequence ID" value="XM_067205412.1"/>
</dbReference>
<dbReference type="PANTHER" id="PTHR42904">
    <property type="entry name" value="NUDIX HYDROLASE, NUDC SUBFAMILY"/>
    <property type="match status" value="1"/>
</dbReference>
<dbReference type="SMR" id="A0A836KGG2"/>
<evidence type="ECO:0000313" key="10">
    <source>
        <dbReference type="Proteomes" id="UP000674143"/>
    </source>
</evidence>
<dbReference type="GO" id="GO:0019677">
    <property type="term" value="P:NAD+ catabolic process"/>
    <property type="evidence" value="ECO:0007669"/>
    <property type="project" value="TreeGrafter"/>
</dbReference>
<dbReference type="EMBL" id="JAFHLR010000031">
    <property type="protein sequence ID" value="KAG5471847.1"/>
    <property type="molecule type" value="Genomic_DNA"/>
</dbReference>
<dbReference type="PROSITE" id="PS51462">
    <property type="entry name" value="NUDIX"/>
    <property type="match status" value="1"/>
</dbReference>
<dbReference type="NCBIfam" id="NF001299">
    <property type="entry name" value="PRK00241.1"/>
    <property type="match status" value="1"/>
</dbReference>
<dbReference type="InterPro" id="IPR020084">
    <property type="entry name" value="NUDIX_hydrolase_CS"/>
</dbReference>
<evidence type="ECO:0000259" key="8">
    <source>
        <dbReference type="PROSITE" id="PS51462"/>
    </source>
</evidence>
<dbReference type="GO" id="GO:0035529">
    <property type="term" value="F:NADH pyrophosphatase activity"/>
    <property type="evidence" value="ECO:0007669"/>
    <property type="project" value="TreeGrafter"/>
</dbReference>
<dbReference type="AlphaFoldDB" id="A0A836KGG2"/>
<evidence type="ECO:0000256" key="6">
    <source>
        <dbReference type="ARBA" id="ARBA00022842"/>
    </source>
</evidence>
<dbReference type="Gene3D" id="3.90.79.10">
    <property type="entry name" value="Nucleoside Triphosphate Pyrophosphohydrolase"/>
    <property type="match status" value="1"/>
</dbReference>